<proteinExistence type="predicted"/>
<dbReference type="Gene3D" id="3.30.559.10">
    <property type="entry name" value="Chloramphenicol acetyltransferase-like domain"/>
    <property type="match status" value="1"/>
</dbReference>
<accession>A0A8H5GZX1</accession>
<dbReference type="AlphaFoldDB" id="A0A8H5GZX1"/>
<keyword evidence="2" id="KW-1185">Reference proteome</keyword>
<name>A0A8H5GZX1_9AGAR</name>
<evidence type="ECO:0000313" key="2">
    <source>
        <dbReference type="Proteomes" id="UP000559256"/>
    </source>
</evidence>
<dbReference type="OrthoDB" id="3252971at2759"/>
<dbReference type="Proteomes" id="UP000559256">
    <property type="component" value="Unassembled WGS sequence"/>
</dbReference>
<protein>
    <submittedName>
        <fullName evidence="1">Uncharacterized protein</fullName>
    </submittedName>
</protein>
<reference evidence="1 2" key="1">
    <citation type="journal article" date="2020" name="ISME J.">
        <title>Uncovering the hidden diversity of litter-decomposition mechanisms in mushroom-forming fungi.</title>
        <authorList>
            <person name="Floudas D."/>
            <person name="Bentzer J."/>
            <person name="Ahren D."/>
            <person name="Johansson T."/>
            <person name="Persson P."/>
            <person name="Tunlid A."/>
        </authorList>
    </citation>
    <scope>NUCLEOTIDE SEQUENCE [LARGE SCALE GENOMIC DNA]</scope>
    <source>
        <strain evidence="1 2">CBS 291.85</strain>
    </source>
</reference>
<organism evidence="1 2">
    <name type="scientific">Tetrapyrgos nigripes</name>
    <dbReference type="NCBI Taxonomy" id="182062"/>
    <lineage>
        <taxon>Eukaryota</taxon>
        <taxon>Fungi</taxon>
        <taxon>Dikarya</taxon>
        <taxon>Basidiomycota</taxon>
        <taxon>Agaricomycotina</taxon>
        <taxon>Agaricomycetes</taxon>
        <taxon>Agaricomycetidae</taxon>
        <taxon>Agaricales</taxon>
        <taxon>Marasmiineae</taxon>
        <taxon>Marasmiaceae</taxon>
        <taxon>Tetrapyrgos</taxon>
    </lineage>
</organism>
<comment type="caution">
    <text evidence="1">The sequence shown here is derived from an EMBL/GenBank/DDBJ whole genome shotgun (WGS) entry which is preliminary data.</text>
</comment>
<gene>
    <name evidence="1" type="ORF">D9758_004592</name>
</gene>
<dbReference type="InterPro" id="IPR023213">
    <property type="entry name" value="CAT-like_dom_sf"/>
</dbReference>
<dbReference type="PANTHER" id="PTHR42034:SF1">
    <property type="entry name" value="CONDENSATION DOMAIN-CONTAINING PROTEIN"/>
    <property type="match status" value="1"/>
</dbReference>
<sequence length="516" mass="58040">MADVYFTSTDGVTYTRRLYGRERMSAAATRHSDGLGQIVTMGEVELKSYLTQEKLAPYVKAAWTSLRFTVPWMAVLTTDIDPTDNSFLFTYKVPLDQDEIDAWTDKTIVWRTEELSFSEWEEVVKRTHWKPGDNRYGFEVHISLTTDGYWMMGLTAPHWVTDGRGILPVFDQFFKCLQAQFDGSAPPVNSIRWGEEVIRLPPTGVRIVPDVGPIPVSMDPPPAQFTRLSRKANEVDPNVESINRCIVLTKEQTEAFNLACKRHRCSITAAINSIFLLADLETELRCAADSKGDDWDQLLDSFHQADLFSLPFNVSDVRHFIYPLFTKISQPCGVGGLINCGFATYHDMNNIRNCLHVGKDGDIVKNYGPQSFWDGVVMDTRNVLREAVKTKATAKMYHHLSATAEAAAASVRGCQVPWPGVMASSLGSLDKLSLFTRFRPSVSKSDPGTAFSVRQWRFGIRTAWLCAIAINTWEYDGVLSLNLQGSSRWQTQQSWDYFSNAVTDAFERITSATSPL</sequence>
<evidence type="ECO:0000313" key="1">
    <source>
        <dbReference type="EMBL" id="KAF5374193.1"/>
    </source>
</evidence>
<dbReference type="PANTHER" id="PTHR42034">
    <property type="entry name" value="CHROMOSOME 7, WHOLE GENOME SHOTGUN SEQUENCE-RELATED"/>
    <property type="match status" value="1"/>
</dbReference>
<dbReference type="EMBL" id="JAACJM010000002">
    <property type="protein sequence ID" value="KAF5374193.1"/>
    <property type="molecule type" value="Genomic_DNA"/>
</dbReference>